<dbReference type="RefSeq" id="WP_207572915.1">
    <property type="nucleotide sequence ID" value="NZ_JAFNLQ010000101.1"/>
</dbReference>
<dbReference type="Proteomes" id="UP000664081">
    <property type="component" value="Unassembled WGS sequence"/>
</dbReference>
<dbReference type="Gene3D" id="3.30.1020.10">
    <property type="entry name" value="Antioxidant, Horf6, Chain A, domain2"/>
    <property type="match status" value="1"/>
</dbReference>
<dbReference type="EMBL" id="JAFNLT010000017">
    <property type="protein sequence ID" value="MBO1228374.1"/>
    <property type="molecule type" value="Genomic_DNA"/>
</dbReference>
<keyword evidence="2 9" id="KW-0963">Cytoplasm</keyword>
<gene>
    <name evidence="11" type="ORF">J3T88_13855</name>
</gene>
<organism evidence="11 12">
    <name type="scientific">Staphylococcus nepalensis</name>
    <dbReference type="NCBI Taxonomy" id="214473"/>
    <lineage>
        <taxon>Bacteria</taxon>
        <taxon>Bacillati</taxon>
        <taxon>Bacillota</taxon>
        <taxon>Bacilli</taxon>
        <taxon>Bacillales</taxon>
        <taxon>Staphylococcaceae</taxon>
        <taxon>Staphylococcus</taxon>
    </lineage>
</organism>
<evidence type="ECO:0000256" key="4">
    <source>
        <dbReference type="ARBA" id="ARBA00022862"/>
    </source>
</evidence>
<dbReference type="PROSITE" id="PS51352">
    <property type="entry name" value="THIOREDOXIN_2"/>
    <property type="match status" value="1"/>
</dbReference>
<keyword evidence="12" id="KW-1185">Reference proteome</keyword>
<comment type="caution">
    <text evidence="11">The sequence shown here is derived from an EMBL/GenBank/DDBJ whole genome shotgun (WGS) entry which is preliminary data.</text>
</comment>
<dbReference type="InterPro" id="IPR024706">
    <property type="entry name" value="Peroxiredoxin_AhpC-typ"/>
</dbReference>
<keyword evidence="4 9" id="KW-0049">Antioxidant</keyword>
<dbReference type="InterPro" id="IPR036249">
    <property type="entry name" value="Thioredoxin-like_sf"/>
</dbReference>
<feature type="disulfide bond" description="Interchain (with Cys-216); in linked form" evidence="9">
    <location>
        <position position="56"/>
    </location>
</feature>
<comment type="subcellular location">
    <subcellularLocation>
        <location evidence="9">Cytoplasm</location>
    </subcellularLocation>
</comment>
<comment type="similarity">
    <text evidence="1">Belongs to the peroxiredoxin family. AhpC/Prx1 subfamily.</text>
</comment>
<proteinExistence type="inferred from homology"/>
<evidence type="ECO:0000313" key="12">
    <source>
        <dbReference type="Proteomes" id="UP000664081"/>
    </source>
</evidence>
<keyword evidence="5 9" id="KW-0560">Oxidoreductase</keyword>
<dbReference type="InterPro" id="IPR000866">
    <property type="entry name" value="AhpC/TSA"/>
</dbReference>
<evidence type="ECO:0000256" key="9">
    <source>
        <dbReference type="HAMAP-Rule" id="MF_00401"/>
    </source>
</evidence>
<dbReference type="PANTHER" id="PTHR10681">
    <property type="entry name" value="THIOREDOXIN PEROXIDASE"/>
    <property type="match status" value="1"/>
</dbReference>
<protein>
    <recommendedName>
        <fullName evidence="9">Peroxiredoxin</fullName>
        <ecNumber evidence="9">1.11.1.24</ecNumber>
    </recommendedName>
    <alternativeName>
        <fullName evidence="9">Thioredoxin peroxidase</fullName>
    </alternativeName>
    <alternativeName>
        <fullName evidence="9">Thioredoxin-dependent peroxiredoxin</fullName>
    </alternativeName>
</protein>
<dbReference type="InterPro" id="IPR013766">
    <property type="entry name" value="Thioredoxin_domain"/>
</dbReference>
<dbReference type="SUPFAM" id="SSF52833">
    <property type="entry name" value="Thioredoxin-like"/>
    <property type="match status" value="1"/>
</dbReference>
<keyword evidence="3 9" id="KW-0575">Peroxidase</keyword>
<evidence type="ECO:0000256" key="3">
    <source>
        <dbReference type="ARBA" id="ARBA00022559"/>
    </source>
</evidence>
<evidence type="ECO:0000256" key="5">
    <source>
        <dbReference type="ARBA" id="ARBA00023002"/>
    </source>
</evidence>
<feature type="domain" description="Thioredoxin" evidence="10">
    <location>
        <begin position="15"/>
        <end position="170"/>
    </location>
</feature>
<keyword evidence="7 9" id="KW-0676">Redox-active center</keyword>
<comment type="miscellaneous">
    <text evidence="9">The active site is a conserved redox-active cysteine residue, the peroxidatic cysteine (C(P)), which makes the nucleophilic attack on the peroxide substrate. The peroxide oxidizes the C(P)-SH to cysteine sulfenic acid (C(P)-SOH), which then reacts with another cysteine residue, the resolving cysteine (C(R)), to form a disulfide bridge. The disulfide is subsequently reduced by an appropriate electron donor to complete the catalytic cycle. Although the primary sequence of this enzyme is similar to those of the 1-Cys Prx6 enzymes, its catalytic properties resemble those of the typical 2-Cys Prxs and C(R) is provided by the other dimeric subunit to form an intersubunit disulfide. The disulfide is subsequently reduced by thioredoxin.</text>
</comment>
<comment type="function">
    <text evidence="9">Thiol-specific peroxidase that catalyzes the reduction of hydrogen peroxide and organic hydroperoxides to water and alcohols, respectively. Plays a role in cell protection against oxidative stress by detoxifying peroxides.</text>
</comment>
<feature type="disulfide bond" description="Alternate" evidence="9">
    <location>
        <begin position="210"/>
        <end position="216"/>
    </location>
</feature>
<evidence type="ECO:0000313" key="11">
    <source>
        <dbReference type="EMBL" id="MBO1228374.1"/>
    </source>
</evidence>
<reference evidence="11 12" key="1">
    <citation type="submission" date="2021-03" db="EMBL/GenBank/DDBJ databases">
        <title>Staphylococci and Mammaliicocci in bats.</title>
        <authorList>
            <person name="Fountain K."/>
        </authorList>
    </citation>
    <scope>NUCLEOTIDE SEQUENCE [LARGE SCALE GENOMIC DNA]</scope>
    <source>
        <strain evidence="11 12">18_1_E_SW</strain>
    </source>
</reference>
<dbReference type="CDD" id="cd03016">
    <property type="entry name" value="PRX_1cys"/>
    <property type="match status" value="1"/>
</dbReference>
<dbReference type="HAMAP" id="MF_00401">
    <property type="entry name" value="Peroxiredoxin"/>
    <property type="match status" value="1"/>
</dbReference>
<keyword evidence="6 9" id="KW-1015">Disulfide bond</keyword>
<dbReference type="NCBIfam" id="NF009668">
    <property type="entry name" value="PRK13189.1"/>
    <property type="match status" value="1"/>
</dbReference>
<dbReference type="Pfam" id="PF10417">
    <property type="entry name" value="1-cysPrx_C"/>
    <property type="match status" value="1"/>
</dbReference>
<comment type="catalytic activity">
    <reaction evidence="9">
        <text>a hydroperoxide + [thioredoxin]-dithiol = an alcohol + [thioredoxin]-disulfide + H2O</text>
        <dbReference type="Rhea" id="RHEA:62620"/>
        <dbReference type="Rhea" id="RHEA-COMP:10698"/>
        <dbReference type="Rhea" id="RHEA-COMP:10700"/>
        <dbReference type="ChEBI" id="CHEBI:15377"/>
        <dbReference type="ChEBI" id="CHEBI:29950"/>
        <dbReference type="ChEBI" id="CHEBI:30879"/>
        <dbReference type="ChEBI" id="CHEBI:35924"/>
        <dbReference type="ChEBI" id="CHEBI:50058"/>
        <dbReference type="EC" id="1.11.1.24"/>
    </reaction>
</comment>
<evidence type="ECO:0000259" key="10">
    <source>
        <dbReference type="PROSITE" id="PS51352"/>
    </source>
</evidence>
<dbReference type="InterPro" id="IPR019479">
    <property type="entry name" value="Peroxiredoxin_C"/>
</dbReference>
<evidence type="ECO:0000256" key="7">
    <source>
        <dbReference type="ARBA" id="ARBA00023284"/>
    </source>
</evidence>
<dbReference type="PANTHER" id="PTHR10681:SF171">
    <property type="entry name" value="PEROXIREDOXIN 4"/>
    <property type="match status" value="1"/>
</dbReference>
<evidence type="ECO:0000256" key="2">
    <source>
        <dbReference type="ARBA" id="ARBA00022490"/>
    </source>
</evidence>
<dbReference type="InterPro" id="IPR045020">
    <property type="entry name" value="PRX_1cys"/>
</dbReference>
<dbReference type="InterPro" id="IPR050217">
    <property type="entry name" value="Peroxiredoxin"/>
</dbReference>
<feature type="active site" description="Cysteine sulfenic acid (-SOH) intermediate" evidence="9">
    <location>
        <position position="56"/>
    </location>
</feature>
<comment type="similarity">
    <text evidence="8 9">Belongs to the peroxiredoxin family. Prx6 subfamily.</text>
</comment>
<dbReference type="InterPro" id="IPR022915">
    <property type="entry name" value="Peroxiredoxin_TDXH"/>
</dbReference>
<dbReference type="Gene3D" id="3.40.30.10">
    <property type="entry name" value="Glutaredoxin"/>
    <property type="match status" value="1"/>
</dbReference>
<dbReference type="PIRSF" id="PIRSF000239">
    <property type="entry name" value="AHPC"/>
    <property type="match status" value="1"/>
</dbReference>
<evidence type="ECO:0000256" key="1">
    <source>
        <dbReference type="ARBA" id="ARBA00009796"/>
    </source>
</evidence>
<feature type="binding site" evidence="9">
    <location>
        <position position="133"/>
    </location>
    <ligand>
        <name>substrate</name>
    </ligand>
</feature>
<dbReference type="Pfam" id="PF00578">
    <property type="entry name" value="AhpC-TSA"/>
    <property type="match status" value="1"/>
</dbReference>
<evidence type="ECO:0000256" key="8">
    <source>
        <dbReference type="ARBA" id="ARBA00025719"/>
    </source>
</evidence>
<accession>A0ABS3L7K1</accession>
<dbReference type="EC" id="1.11.1.24" evidence="9"/>
<evidence type="ECO:0000256" key="6">
    <source>
        <dbReference type="ARBA" id="ARBA00023157"/>
    </source>
</evidence>
<sequence>MEQYSSEEQNINSLPRIGEKAPDFTAQTTHGEISLQDYQGKWLVLFSHPSDFTPVCTTEFVGFQKIYETLLELNTELLGLSVDIVASHISWVSDIERSFNTRIEFPVIADLNKKVANKYGMVMPESNDTSTSRAVFLIDPEGTVRAVIYYPLTTGRNSEEIIRLVKALQTTDKHGVSTPIDWEEGDKVIETPPSTMEEARERLNDSNYECKDWYFCKTNLD</sequence>
<comment type="subunit">
    <text evidence="9">Homodecamer. Pentamer of dimers that assemble into a ring structure.</text>
</comment>
<feature type="disulfide bond" description="Interchain (with Cys-56); in linked form" evidence="9">
    <location>
        <position position="216"/>
    </location>
</feature>
<name>A0ABS3L7K1_9STAP</name>